<name>A0ABW0NH79_9BURK</name>
<evidence type="ECO:0000256" key="3">
    <source>
        <dbReference type="ARBA" id="ARBA00022679"/>
    </source>
</evidence>
<dbReference type="Pfam" id="PF00953">
    <property type="entry name" value="Glycos_transf_4"/>
    <property type="match status" value="1"/>
</dbReference>
<organism evidence="8 9">
    <name type="scientific">Caenimonas terrae</name>
    <dbReference type="NCBI Taxonomy" id="696074"/>
    <lineage>
        <taxon>Bacteria</taxon>
        <taxon>Pseudomonadati</taxon>
        <taxon>Pseudomonadota</taxon>
        <taxon>Betaproteobacteria</taxon>
        <taxon>Burkholderiales</taxon>
        <taxon>Comamonadaceae</taxon>
        <taxon>Caenimonas</taxon>
    </lineage>
</organism>
<keyword evidence="3" id="KW-0808">Transferase</keyword>
<feature type="transmembrane region" description="Helical" evidence="7">
    <location>
        <begin position="189"/>
        <end position="210"/>
    </location>
</feature>
<evidence type="ECO:0000256" key="4">
    <source>
        <dbReference type="ARBA" id="ARBA00022692"/>
    </source>
</evidence>
<feature type="transmembrane region" description="Helical" evidence="7">
    <location>
        <begin position="166"/>
        <end position="183"/>
    </location>
</feature>
<feature type="transmembrane region" description="Helical" evidence="7">
    <location>
        <begin position="254"/>
        <end position="271"/>
    </location>
</feature>
<evidence type="ECO:0000256" key="1">
    <source>
        <dbReference type="ARBA" id="ARBA00004651"/>
    </source>
</evidence>
<comment type="subcellular location">
    <subcellularLocation>
        <location evidence="1">Cell membrane</location>
        <topology evidence="1">Multi-pass membrane protein</topology>
    </subcellularLocation>
</comment>
<dbReference type="CDD" id="cd06912">
    <property type="entry name" value="GT_MraY_like"/>
    <property type="match status" value="1"/>
</dbReference>
<evidence type="ECO:0000313" key="9">
    <source>
        <dbReference type="Proteomes" id="UP001596037"/>
    </source>
</evidence>
<dbReference type="InterPro" id="IPR000715">
    <property type="entry name" value="Glycosyl_transferase_4"/>
</dbReference>
<proteinExistence type="predicted"/>
<evidence type="ECO:0000256" key="5">
    <source>
        <dbReference type="ARBA" id="ARBA00022989"/>
    </source>
</evidence>
<evidence type="ECO:0000256" key="2">
    <source>
        <dbReference type="ARBA" id="ARBA00022475"/>
    </source>
</evidence>
<evidence type="ECO:0000313" key="8">
    <source>
        <dbReference type="EMBL" id="MFC5498422.1"/>
    </source>
</evidence>
<comment type="caution">
    <text evidence="8">The sequence shown here is derived from an EMBL/GenBank/DDBJ whole genome shotgun (WGS) entry which is preliminary data.</text>
</comment>
<dbReference type="PANTHER" id="PTHR22926">
    <property type="entry name" value="PHOSPHO-N-ACETYLMURAMOYL-PENTAPEPTIDE-TRANSFERASE"/>
    <property type="match status" value="1"/>
</dbReference>
<dbReference type="PANTHER" id="PTHR22926:SF3">
    <property type="entry name" value="UNDECAPRENYL-PHOSPHATE ALPHA-N-ACETYLGLUCOSAMINYL 1-PHOSPHATE TRANSFERASE"/>
    <property type="match status" value="1"/>
</dbReference>
<protein>
    <submittedName>
        <fullName evidence="8">Glycosyltransferase</fullName>
    </submittedName>
</protein>
<feature type="transmembrane region" description="Helical" evidence="7">
    <location>
        <begin position="109"/>
        <end position="130"/>
    </location>
</feature>
<reference evidence="9" key="1">
    <citation type="journal article" date="2019" name="Int. J. Syst. Evol. Microbiol.">
        <title>The Global Catalogue of Microorganisms (GCM) 10K type strain sequencing project: providing services to taxonomists for standard genome sequencing and annotation.</title>
        <authorList>
            <consortium name="The Broad Institute Genomics Platform"/>
            <consortium name="The Broad Institute Genome Sequencing Center for Infectious Disease"/>
            <person name="Wu L."/>
            <person name="Ma J."/>
        </authorList>
    </citation>
    <scope>NUCLEOTIDE SEQUENCE [LARGE SCALE GENOMIC DNA]</scope>
    <source>
        <strain evidence="9">CCUG 57401</strain>
    </source>
</reference>
<keyword evidence="5 7" id="KW-1133">Transmembrane helix</keyword>
<evidence type="ECO:0000256" key="7">
    <source>
        <dbReference type="SAM" id="Phobius"/>
    </source>
</evidence>
<feature type="transmembrane region" description="Helical" evidence="7">
    <location>
        <begin position="277"/>
        <end position="298"/>
    </location>
</feature>
<sequence length="307" mass="33606">MGLLVALILCAAYAYWWTPIGGRLGQLVACAFPALAYGLAEDITLSVRPRTRMLAAAVSALLGALVLDAVVDRTNMVVVDAFLAVSVTSILLTVFAVSGLAHSVNIIDGFNGLAAMVCMMMFCAIGYVAYSVGDQFILLAALCCLGALAGFFLWNFPLGMIFLGDGGAYFMGFMLGELAVLLVHRHPEVSPWFAILLFLYPTMETVFSIYRRKVLKGAPIASPDAWHLHSLIFRRLLHAGRGEGRTHSNPVTSLYLWVLCSLAVVPAALFWDNTPALLLFCATFIGVYLWLYQCIVRFRTPVWLILR</sequence>
<keyword evidence="2" id="KW-1003">Cell membrane</keyword>
<keyword evidence="9" id="KW-1185">Reference proteome</keyword>
<dbReference type="RefSeq" id="WP_376850475.1">
    <property type="nucleotide sequence ID" value="NZ_JBHSMF010000006.1"/>
</dbReference>
<feature type="transmembrane region" description="Helical" evidence="7">
    <location>
        <begin position="24"/>
        <end position="40"/>
    </location>
</feature>
<keyword evidence="6 7" id="KW-0472">Membrane</keyword>
<keyword evidence="4 7" id="KW-0812">Transmembrane</keyword>
<feature type="transmembrane region" description="Helical" evidence="7">
    <location>
        <begin position="136"/>
        <end position="154"/>
    </location>
</feature>
<evidence type="ECO:0000256" key="6">
    <source>
        <dbReference type="ARBA" id="ARBA00023136"/>
    </source>
</evidence>
<dbReference type="Proteomes" id="UP001596037">
    <property type="component" value="Unassembled WGS sequence"/>
</dbReference>
<accession>A0ABW0NH79</accession>
<feature type="transmembrane region" description="Helical" evidence="7">
    <location>
        <begin position="77"/>
        <end position="97"/>
    </location>
</feature>
<feature type="transmembrane region" description="Helical" evidence="7">
    <location>
        <begin position="52"/>
        <end position="71"/>
    </location>
</feature>
<dbReference type="EMBL" id="JBHSMF010000006">
    <property type="protein sequence ID" value="MFC5498422.1"/>
    <property type="molecule type" value="Genomic_DNA"/>
</dbReference>
<gene>
    <name evidence="8" type="ORF">ACFPOE_12830</name>
</gene>